<feature type="region of interest" description="Disordered" evidence="1">
    <location>
        <begin position="73"/>
        <end position="96"/>
    </location>
</feature>
<sequence>MVDRWRECGGHDKRAGGSNPKSLRGKTLDCFVARAPRNDGARGTAVVLQLTPVEPGDDSKCVVSARPNLVIASAAKQSSTPPRQDSGLLRRKSSSQ</sequence>
<keyword evidence="3" id="KW-1185">Reference proteome</keyword>
<evidence type="ECO:0000313" key="2">
    <source>
        <dbReference type="EMBL" id="RXG96182.1"/>
    </source>
</evidence>
<name>A0ABY0DMJ7_9BRAD</name>
<dbReference type="Proteomes" id="UP000289946">
    <property type="component" value="Unassembled WGS sequence"/>
</dbReference>
<feature type="compositionally biased region" description="Basic and acidic residues" evidence="1">
    <location>
        <begin position="1"/>
        <end position="15"/>
    </location>
</feature>
<comment type="caution">
    <text evidence="2">The sequence shown here is derived from an EMBL/GenBank/DDBJ whole genome shotgun (WGS) entry which is preliminary data.</text>
</comment>
<feature type="region of interest" description="Disordered" evidence="1">
    <location>
        <begin position="1"/>
        <end position="25"/>
    </location>
</feature>
<gene>
    <name evidence="2" type="ORF">EAS62_11205</name>
</gene>
<accession>A0ABY0DMJ7</accession>
<evidence type="ECO:0000313" key="3">
    <source>
        <dbReference type="Proteomes" id="UP000289946"/>
    </source>
</evidence>
<dbReference type="EMBL" id="RDRA01000006">
    <property type="protein sequence ID" value="RXG96182.1"/>
    <property type="molecule type" value="Genomic_DNA"/>
</dbReference>
<proteinExistence type="predicted"/>
<evidence type="ECO:0000256" key="1">
    <source>
        <dbReference type="SAM" id="MobiDB-lite"/>
    </source>
</evidence>
<protein>
    <submittedName>
        <fullName evidence="2">Uncharacterized protein</fullName>
    </submittedName>
</protein>
<reference evidence="2 3" key="1">
    <citation type="submission" date="2018-10" db="EMBL/GenBank/DDBJ databases">
        <title>Bradyrhizobium sp. nov., isolated from effective nodules of peanut in China.</title>
        <authorList>
            <person name="Li Y."/>
        </authorList>
    </citation>
    <scope>NUCLEOTIDE SEQUENCE [LARGE SCALE GENOMIC DNA]</scope>
    <source>
        <strain evidence="2 3">CCBAU 51781</strain>
    </source>
</reference>
<organism evidence="2 3">
    <name type="scientific">Bradyrhizobium zhanjiangense</name>
    <dbReference type="NCBI Taxonomy" id="1325107"/>
    <lineage>
        <taxon>Bacteria</taxon>
        <taxon>Pseudomonadati</taxon>
        <taxon>Pseudomonadota</taxon>
        <taxon>Alphaproteobacteria</taxon>
        <taxon>Hyphomicrobiales</taxon>
        <taxon>Nitrobacteraceae</taxon>
        <taxon>Bradyrhizobium</taxon>
    </lineage>
</organism>